<sequence length="217" mass="25308">MVWFIGILIGVVVALLLLFLILILSKVTVEIFFTYADHRKDLFIKIKMLKFIKIKRTIPVMEINTDTLSLAVVEQDQFMNKEKENNKSFNIDDFKKQWTVVDEVIHTTRDVIPHFKKAMYSVKLKYFKWDTLVGLKSAHHTAIITGCLYSVKGICSSVLTEVLHNETIPTYTIQPHYSRLTYQTEFKCIFSFQIGKIMRELYSIVKKYGQIKKVGTK</sequence>
<protein>
    <recommendedName>
        <fullName evidence="3">DUF2953 domain-containing protein</fullName>
    </recommendedName>
</protein>
<dbReference type="AlphaFoldDB" id="A0A4Y8ISX2"/>
<accession>A0A4Y8ISX2</accession>
<evidence type="ECO:0008006" key="3">
    <source>
        <dbReference type="Google" id="ProtNLM"/>
    </source>
</evidence>
<evidence type="ECO:0000313" key="1">
    <source>
        <dbReference type="EMBL" id="TFB25048.1"/>
    </source>
</evidence>
<dbReference type="OrthoDB" id="1683589at2"/>
<dbReference type="Proteomes" id="UP000297975">
    <property type="component" value="Unassembled WGS sequence"/>
</dbReference>
<organism evidence="1 2">
    <name type="scientific">Filobacillus milosensis</name>
    <dbReference type="NCBI Taxonomy" id="94137"/>
    <lineage>
        <taxon>Bacteria</taxon>
        <taxon>Bacillati</taxon>
        <taxon>Bacillota</taxon>
        <taxon>Bacilli</taxon>
        <taxon>Bacillales</taxon>
        <taxon>Bacillaceae</taxon>
        <taxon>Filobacillus</taxon>
    </lineage>
</organism>
<dbReference type="EMBL" id="SOPW01000001">
    <property type="protein sequence ID" value="TFB25048.1"/>
    <property type="molecule type" value="Genomic_DNA"/>
</dbReference>
<evidence type="ECO:0000313" key="2">
    <source>
        <dbReference type="Proteomes" id="UP000297975"/>
    </source>
</evidence>
<gene>
    <name evidence="1" type="ORF">E3U55_01250</name>
</gene>
<name>A0A4Y8ISX2_9BACI</name>
<dbReference type="RefSeq" id="WP_134338508.1">
    <property type="nucleotide sequence ID" value="NZ_SOPW01000001.1"/>
</dbReference>
<reference evidence="1 2" key="1">
    <citation type="submission" date="2019-03" db="EMBL/GenBank/DDBJ databases">
        <authorList>
            <person name="He R.-H."/>
        </authorList>
    </citation>
    <scope>NUCLEOTIDE SEQUENCE [LARGE SCALE GENOMIC DNA]</scope>
    <source>
        <strain evidence="2">SH 714</strain>
    </source>
</reference>
<comment type="caution">
    <text evidence="1">The sequence shown here is derived from an EMBL/GenBank/DDBJ whole genome shotgun (WGS) entry which is preliminary data.</text>
</comment>
<keyword evidence="2" id="KW-1185">Reference proteome</keyword>
<proteinExistence type="predicted"/>